<accession>A0A6J5NEX2</accession>
<reference evidence="1" key="1">
    <citation type="submission" date="2020-04" db="EMBL/GenBank/DDBJ databases">
        <authorList>
            <person name="Chiriac C."/>
            <person name="Salcher M."/>
            <person name="Ghai R."/>
            <person name="Kavagutti S V."/>
        </authorList>
    </citation>
    <scope>NUCLEOTIDE SEQUENCE</scope>
</reference>
<proteinExistence type="predicted"/>
<gene>
    <name evidence="1" type="ORF">UFOVP692_16</name>
</gene>
<evidence type="ECO:0000313" key="1">
    <source>
        <dbReference type="EMBL" id="CAB4157347.1"/>
    </source>
</evidence>
<sequence length="74" mass="8474">MGGSKERNRPSNIIVFCSFSNGQMESSYGFAALARMRGWKLYSHQDPEETPVRLWDGWHLLDDNFGKVPTNQPD</sequence>
<protein>
    <submittedName>
        <fullName evidence="1">Uncharacterized protein</fullName>
    </submittedName>
</protein>
<dbReference type="EMBL" id="LR796658">
    <property type="protein sequence ID" value="CAB4157347.1"/>
    <property type="molecule type" value="Genomic_DNA"/>
</dbReference>
<organism evidence="1">
    <name type="scientific">uncultured Caudovirales phage</name>
    <dbReference type="NCBI Taxonomy" id="2100421"/>
    <lineage>
        <taxon>Viruses</taxon>
        <taxon>Duplodnaviria</taxon>
        <taxon>Heunggongvirae</taxon>
        <taxon>Uroviricota</taxon>
        <taxon>Caudoviricetes</taxon>
        <taxon>Peduoviridae</taxon>
        <taxon>Maltschvirus</taxon>
        <taxon>Maltschvirus maltsch</taxon>
    </lineage>
</organism>
<name>A0A6J5NEX2_9CAUD</name>